<dbReference type="InterPro" id="IPR036849">
    <property type="entry name" value="Enolase-like_C_sf"/>
</dbReference>
<keyword evidence="8" id="KW-1185">Reference proteome</keyword>
<evidence type="ECO:0000256" key="3">
    <source>
        <dbReference type="ARBA" id="ARBA00012058"/>
    </source>
</evidence>
<reference evidence="7 8" key="1">
    <citation type="journal article" date="2018" name="Mol. Plant">
        <title>The genome of Artemisia annua provides insight into the evolution of Asteraceae family and artemisinin biosynthesis.</title>
        <authorList>
            <person name="Shen Q."/>
            <person name="Zhang L."/>
            <person name="Liao Z."/>
            <person name="Wang S."/>
            <person name="Yan T."/>
            <person name="Shi P."/>
            <person name="Liu M."/>
            <person name="Fu X."/>
            <person name="Pan Q."/>
            <person name="Wang Y."/>
            <person name="Lv Z."/>
            <person name="Lu X."/>
            <person name="Zhang F."/>
            <person name="Jiang W."/>
            <person name="Ma Y."/>
            <person name="Chen M."/>
            <person name="Hao X."/>
            <person name="Li L."/>
            <person name="Tang Y."/>
            <person name="Lv G."/>
            <person name="Zhou Y."/>
            <person name="Sun X."/>
            <person name="Brodelius P.E."/>
            <person name="Rose J.K.C."/>
            <person name="Tang K."/>
        </authorList>
    </citation>
    <scope>NUCLEOTIDE SEQUENCE [LARGE SCALE GENOMIC DNA]</scope>
    <source>
        <strain evidence="8">cv. Huhao1</strain>
        <tissue evidence="7">Leaf</tissue>
    </source>
</reference>
<comment type="caution">
    <text evidence="7">The sequence shown here is derived from an EMBL/GenBank/DDBJ whole genome shotgun (WGS) entry which is preliminary data.</text>
</comment>
<dbReference type="PANTHER" id="PTHR11902">
    <property type="entry name" value="ENOLASE"/>
    <property type="match status" value="1"/>
</dbReference>
<evidence type="ECO:0000256" key="2">
    <source>
        <dbReference type="ARBA" id="ARBA00009604"/>
    </source>
</evidence>
<evidence type="ECO:0000313" key="8">
    <source>
        <dbReference type="Proteomes" id="UP000245207"/>
    </source>
</evidence>
<evidence type="ECO:0000256" key="4">
    <source>
        <dbReference type="ARBA" id="ARBA00023152"/>
    </source>
</evidence>
<accession>A0A2U1Q5Q7</accession>
<comment type="similarity">
    <text evidence="2">Belongs to the enolase family.</text>
</comment>
<dbReference type="Gene3D" id="3.20.20.120">
    <property type="entry name" value="Enolase-like C-terminal domain"/>
    <property type="match status" value="1"/>
</dbReference>
<keyword evidence="5" id="KW-0456">Lyase</keyword>
<dbReference type="EMBL" id="PKPP01000392">
    <property type="protein sequence ID" value="PWA93351.1"/>
    <property type="molecule type" value="Genomic_DNA"/>
</dbReference>
<dbReference type="GO" id="GO:0000015">
    <property type="term" value="C:phosphopyruvate hydratase complex"/>
    <property type="evidence" value="ECO:0007669"/>
    <property type="project" value="InterPro"/>
</dbReference>
<keyword evidence="4" id="KW-0324">Glycolysis</keyword>
<dbReference type="STRING" id="35608.A0A2U1Q5Q7"/>
<dbReference type="PANTHER" id="PTHR11902:SF46">
    <property type="entry name" value="ENOLASE 2"/>
    <property type="match status" value="1"/>
</dbReference>
<dbReference type="GO" id="GO:0004634">
    <property type="term" value="F:phosphopyruvate hydratase activity"/>
    <property type="evidence" value="ECO:0007669"/>
    <property type="project" value="UniProtKB-EC"/>
</dbReference>
<sequence length="71" mass="8099">MFQPDRDFIPVKDETLVLCVPEFNIINGGLHAGNKLAMKKFMILPVPVGASYFREAMKMCVKVYHNLLNML</sequence>
<dbReference type="GO" id="GO:0006096">
    <property type="term" value="P:glycolytic process"/>
    <property type="evidence" value="ECO:0007669"/>
    <property type="project" value="UniProtKB-UniPathway"/>
</dbReference>
<protein>
    <recommendedName>
        <fullName evidence="3">phosphopyruvate hydratase</fullName>
        <ecNumber evidence="3">4.2.1.11</ecNumber>
    </recommendedName>
</protein>
<name>A0A2U1Q5Q7_ARTAN</name>
<evidence type="ECO:0000256" key="1">
    <source>
        <dbReference type="ARBA" id="ARBA00005031"/>
    </source>
</evidence>
<evidence type="ECO:0000256" key="5">
    <source>
        <dbReference type="ARBA" id="ARBA00023239"/>
    </source>
</evidence>
<dbReference type="OrthoDB" id="1697738at2759"/>
<comment type="pathway">
    <text evidence="1">Carbohydrate degradation; glycolysis; pyruvate from D-glyceraldehyde 3-phosphate: step 4/5.</text>
</comment>
<dbReference type="Proteomes" id="UP000245207">
    <property type="component" value="Unassembled WGS sequence"/>
</dbReference>
<proteinExistence type="inferred from homology"/>
<dbReference type="Pfam" id="PF00113">
    <property type="entry name" value="Enolase_C"/>
    <property type="match status" value="1"/>
</dbReference>
<feature type="domain" description="Enolase C-terminal TIM barrel" evidence="6">
    <location>
        <begin position="16"/>
        <end position="70"/>
    </location>
</feature>
<dbReference type="UniPathway" id="UPA00109">
    <property type="reaction ID" value="UER00187"/>
</dbReference>
<organism evidence="7 8">
    <name type="scientific">Artemisia annua</name>
    <name type="common">Sweet wormwood</name>
    <dbReference type="NCBI Taxonomy" id="35608"/>
    <lineage>
        <taxon>Eukaryota</taxon>
        <taxon>Viridiplantae</taxon>
        <taxon>Streptophyta</taxon>
        <taxon>Embryophyta</taxon>
        <taxon>Tracheophyta</taxon>
        <taxon>Spermatophyta</taxon>
        <taxon>Magnoliopsida</taxon>
        <taxon>eudicotyledons</taxon>
        <taxon>Gunneridae</taxon>
        <taxon>Pentapetalae</taxon>
        <taxon>asterids</taxon>
        <taxon>campanulids</taxon>
        <taxon>Asterales</taxon>
        <taxon>Asteraceae</taxon>
        <taxon>Asteroideae</taxon>
        <taxon>Anthemideae</taxon>
        <taxon>Artemisiinae</taxon>
        <taxon>Artemisia</taxon>
    </lineage>
</organism>
<evidence type="ECO:0000313" key="7">
    <source>
        <dbReference type="EMBL" id="PWA93351.1"/>
    </source>
</evidence>
<gene>
    <name evidence="7" type="ORF">CTI12_AA070030</name>
</gene>
<evidence type="ECO:0000259" key="6">
    <source>
        <dbReference type="Pfam" id="PF00113"/>
    </source>
</evidence>
<dbReference type="InterPro" id="IPR020810">
    <property type="entry name" value="Enolase_C"/>
</dbReference>
<dbReference type="EC" id="4.2.1.11" evidence="3"/>
<dbReference type="AlphaFoldDB" id="A0A2U1Q5Q7"/>
<dbReference type="InterPro" id="IPR000941">
    <property type="entry name" value="Enolase"/>
</dbReference>
<dbReference type="GO" id="GO:0000287">
    <property type="term" value="F:magnesium ion binding"/>
    <property type="evidence" value="ECO:0007669"/>
    <property type="project" value="InterPro"/>
</dbReference>
<dbReference type="SUPFAM" id="SSF51604">
    <property type="entry name" value="Enolase C-terminal domain-like"/>
    <property type="match status" value="1"/>
</dbReference>